<protein>
    <submittedName>
        <fullName evidence="2 3">Uncharacterized protein</fullName>
    </submittedName>
</protein>
<evidence type="ECO:0000313" key="3">
    <source>
        <dbReference type="WBParaSite" id="TCONS_00011752.p1"/>
    </source>
</evidence>
<name>A0A0K0DVL4_STRER</name>
<accession>A0A0K0DVL4</accession>
<dbReference type="WBParaSite" id="SSTP_0000128050.1">
    <property type="protein sequence ID" value="SSTP_0000128050.1"/>
    <property type="gene ID" value="SSTP_0000128050"/>
</dbReference>
<keyword evidence="1" id="KW-1185">Reference proteome</keyword>
<evidence type="ECO:0000313" key="2">
    <source>
        <dbReference type="WBParaSite" id="SSTP_0000128050.1"/>
    </source>
</evidence>
<dbReference type="AlphaFoldDB" id="A0A0K0DVL4"/>
<organism evidence="2">
    <name type="scientific">Strongyloides stercoralis</name>
    <name type="common">Threadworm</name>
    <dbReference type="NCBI Taxonomy" id="6248"/>
    <lineage>
        <taxon>Eukaryota</taxon>
        <taxon>Metazoa</taxon>
        <taxon>Ecdysozoa</taxon>
        <taxon>Nematoda</taxon>
        <taxon>Chromadorea</taxon>
        <taxon>Rhabditida</taxon>
        <taxon>Tylenchina</taxon>
        <taxon>Panagrolaimomorpha</taxon>
        <taxon>Strongyloidoidea</taxon>
        <taxon>Strongyloididae</taxon>
        <taxon>Strongyloides</taxon>
    </lineage>
</organism>
<evidence type="ECO:0000313" key="1">
    <source>
        <dbReference type="Proteomes" id="UP000035681"/>
    </source>
</evidence>
<dbReference type="WBParaSite" id="TCONS_00011752.p1">
    <property type="protein sequence ID" value="TCONS_00011752.p1"/>
    <property type="gene ID" value="XLOC_006559"/>
</dbReference>
<dbReference type="Proteomes" id="UP000035681">
    <property type="component" value="Unplaced"/>
</dbReference>
<sequence>MNTYHIVSYYNCQNTISSNSGSTFDSPCLSICSSCPDLRNLKYKMSKRKDYGVSQLKYTISNDITKKISNQNNQKYEGLKKENNKKDFFWSTCYNDSYQKPGTFVKTILIKKNHKTEIMHNERNMYSQNINDNKLSRTVYVKPSNKNISFNSSYHTNTK</sequence>
<reference evidence="2" key="1">
    <citation type="submission" date="2015-08" db="UniProtKB">
        <authorList>
            <consortium name="WormBaseParasite"/>
        </authorList>
    </citation>
    <scope>IDENTIFICATION</scope>
</reference>
<proteinExistence type="predicted"/>